<reference evidence="2 3" key="1">
    <citation type="submission" date="2020-04" db="EMBL/GenBank/DDBJ databases">
        <title>Perkinsus olseni comparative genomics.</title>
        <authorList>
            <person name="Bogema D.R."/>
        </authorList>
    </citation>
    <scope>NUCLEOTIDE SEQUENCE [LARGE SCALE GENOMIC DNA]</scope>
    <source>
        <strain evidence="2">ATCC PRA-205</strain>
    </source>
</reference>
<protein>
    <submittedName>
        <fullName evidence="2">Uncharacterized protein</fullName>
    </submittedName>
</protein>
<sequence length="272" mass="29677">MLCIRVSALNLPIVTVKLILTYGQASSAEQAAAGRTTCFSVCSSSHLCSPSHLCPLQEIAQVVLTLKAGLMFVVADHPQGCYGYKGPSHVSDDMYVREGACIYSMKGENEQGEFMEATGVRIESSRQGQQHVGVQFNVCGLNFSVETSGSAVVEFKPDNMRFEWQVNPHDLTFNGFNETIDYEIPASVSGYLPGKRQGHSNIYYLKGQAAYFGTIIDGHVPVKDRYGSSVFTARQAIQVLSVKGGWGYHVSFGWTALAKDSELMIAKGVMYS</sequence>
<gene>
    <name evidence="2" type="ORF">FOZ62_013307</name>
</gene>
<organism evidence="2 3">
    <name type="scientific">Perkinsus olseni</name>
    <name type="common">Perkinsus atlanticus</name>
    <dbReference type="NCBI Taxonomy" id="32597"/>
    <lineage>
        <taxon>Eukaryota</taxon>
        <taxon>Sar</taxon>
        <taxon>Alveolata</taxon>
        <taxon>Perkinsozoa</taxon>
        <taxon>Perkinsea</taxon>
        <taxon>Perkinsida</taxon>
        <taxon>Perkinsidae</taxon>
        <taxon>Perkinsus</taxon>
    </lineage>
</organism>
<evidence type="ECO:0000313" key="2">
    <source>
        <dbReference type="EMBL" id="KAF4740283.1"/>
    </source>
</evidence>
<keyword evidence="1" id="KW-0732">Signal</keyword>
<feature type="signal peptide" evidence="1">
    <location>
        <begin position="1"/>
        <end position="27"/>
    </location>
</feature>
<name>A0A7J6T5D1_PEROL</name>
<dbReference type="AlphaFoldDB" id="A0A7J6T5D1"/>
<comment type="caution">
    <text evidence="2">The sequence shown here is derived from an EMBL/GenBank/DDBJ whole genome shotgun (WGS) entry which is preliminary data.</text>
</comment>
<evidence type="ECO:0000256" key="1">
    <source>
        <dbReference type="SAM" id="SignalP"/>
    </source>
</evidence>
<accession>A0A7J6T5D1</accession>
<proteinExistence type="predicted"/>
<feature type="chain" id="PRO_5029617889" evidence="1">
    <location>
        <begin position="28"/>
        <end position="272"/>
    </location>
</feature>
<dbReference type="Proteomes" id="UP000574390">
    <property type="component" value="Unassembled WGS sequence"/>
</dbReference>
<dbReference type="EMBL" id="JABANM010009849">
    <property type="protein sequence ID" value="KAF4740283.1"/>
    <property type="molecule type" value="Genomic_DNA"/>
</dbReference>
<evidence type="ECO:0000313" key="3">
    <source>
        <dbReference type="Proteomes" id="UP000574390"/>
    </source>
</evidence>